<organism evidence="2 3">
    <name type="scientific">Micromonospora krabiensis</name>
    <dbReference type="NCBI Taxonomy" id="307121"/>
    <lineage>
        <taxon>Bacteria</taxon>
        <taxon>Bacillati</taxon>
        <taxon>Actinomycetota</taxon>
        <taxon>Actinomycetes</taxon>
        <taxon>Micromonosporales</taxon>
        <taxon>Micromonosporaceae</taxon>
        <taxon>Micromonospora</taxon>
    </lineage>
</organism>
<protein>
    <submittedName>
        <fullName evidence="2">MEDS: MEthanogen/methylotroph, DcmR Sensory domain</fullName>
    </submittedName>
</protein>
<dbReference type="Proteomes" id="UP000199393">
    <property type="component" value="Chromosome I"/>
</dbReference>
<dbReference type="InterPro" id="IPR025847">
    <property type="entry name" value="MEDS_domain"/>
</dbReference>
<keyword evidence="3" id="KW-1185">Reference proteome</keyword>
<sequence>MTGTDIDWRYGEVGVTRHAESSAPHGHLCWVYDDPTAFANGAQDFLLDGLHAGERLWYVCSGPPEPVLARLSAVPALRDALARGAAEVVPLDGAYRSGAVVDGPAQVRAYAEATDAALAAGYQGLRVVAEATPLVRTPAQLDAFARYEHLVDRYMRARPFAAMCAYDRRELDARTLAELACLHPRTNATEVPFQLYATGPLGDRAGLAGELDLTGHDLFATALERAELRPVDGRLVLDAAQLRFVDHRTLLLLRDYGRRHAATVVLRSAHSAAARLATLLGLPGLQVEAAR</sequence>
<proteinExistence type="predicted"/>
<dbReference type="PATRIC" id="fig|307121.4.peg.3984"/>
<evidence type="ECO:0000313" key="3">
    <source>
        <dbReference type="Proteomes" id="UP000199393"/>
    </source>
</evidence>
<dbReference type="Pfam" id="PF14417">
    <property type="entry name" value="MEDS"/>
    <property type="match status" value="1"/>
</dbReference>
<dbReference type="STRING" id="307121.GA0070620_3901"/>
<dbReference type="InterPro" id="IPR036513">
    <property type="entry name" value="STAS_dom_sf"/>
</dbReference>
<accession>A0A1C3N710</accession>
<name>A0A1C3N710_9ACTN</name>
<dbReference type="AlphaFoldDB" id="A0A1C3N710"/>
<evidence type="ECO:0000259" key="1">
    <source>
        <dbReference type="Pfam" id="PF14417"/>
    </source>
</evidence>
<dbReference type="SUPFAM" id="SSF52091">
    <property type="entry name" value="SpoIIaa-like"/>
    <property type="match status" value="1"/>
</dbReference>
<evidence type="ECO:0000313" key="2">
    <source>
        <dbReference type="EMBL" id="SBV28358.1"/>
    </source>
</evidence>
<dbReference type="EMBL" id="LT598496">
    <property type="protein sequence ID" value="SBV28358.1"/>
    <property type="molecule type" value="Genomic_DNA"/>
</dbReference>
<gene>
    <name evidence="2" type="ORF">GA0070620_3901</name>
</gene>
<feature type="domain" description="MEDS" evidence="1">
    <location>
        <begin position="27"/>
        <end position="184"/>
    </location>
</feature>
<reference evidence="3" key="1">
    <citation type="submission" date="2016-06" db="EMBL/GenBank/DDBJ databases">
        <authorList>
            <person name="Varghese N."/>
        </authorList>
    </citation>
    <scope>NUCLEOTIDE SEQUENCE [LARGE SCALE GENOMIC DNA]</scope>
    <source>
        <strain evidence="3">DSM 45344</strain>
    </source>
</reference>